<sequence length="82" mass="9382">MIKWIYSILKNQFVLENTSKKKNYIKSNESQKGKKSSKERITLLFTVSALGEKFKTLIIGKSKNPVSPKGKDISTLKLEYTN</sequence>
<organism evidence="1 2">
    <name type="scientific">Smittium culicis</name>
    <dbReference type="NCBI Taxonomy" id="133412"/>
    <lineage>
        <taxon>Eukaryota</taxon>
        <taxon>Fungi</taxon>
        <taxon>Fungi incertae sedis</taxon>
        <taxon>Zoopagomycota</taxon>
        <taxon>Kickxellomycotina</taxon>
        <taxon>Harpellomycetes</taxon>
        <taxon>Harpellales</taxon>
        <taxon>Legeriomycetaceae</taxon>
        <taxon>Smittium</taxon>
    </lineage>
</organism>
<comment type="caution">
    <text evidence="1">The sequence shown here is derived from an EMBL/GenBank/DDBJ whole genome shotgun (WGS) entry which is preliminary data.</text>
</comment>
<name>A0A1R1XT08_9FUNG</name>
<dbReference type="OrthoDB" id="162969at2759"/>
<accession>A0A1R1XT08</accession>
<dbReference type="EMBL" id="LSSN01001944">
    <property type="protein sequence ID" value="OMJ17761.1"/>
    <property type="molecule type" value="Genomic_DNA"/>
</dbReference>
<dbReference type="Proteomes" id="UP000187283">
    <property type="component" value="Unassembled WGS sequence"/>
</dbReference>
<keyword evidence="2" id="KW-1185">Reference proteome</keyword>
<evidence type="ECO:0000313" key="2">
    <source>
        <dbReference type="Proteomes" id="UP000187283"/>
    </source>
</evidence>
<gene>
    <name evidence="1" type="ORF">AYI70_g5755</name>
</gene>
<evidence type="ECO:0008006" key="3">
    <source>
        <dbReference type="Google" id="ProtNLM"/>
    </source>
</evidence>
<dbReference type="STRING" id="133412.A0A1R1XT08"/>
<evidence type="ECO:0000313" key="1">
    <source>
        <dbReference type="EMBL" id="OMJ17761.1"/>
    </source>
</evidence>
<protein>
    <recommendedName>
        <fullName evidence="3">DDE-1 domain-containing protein</fullName>
    </recommendedName>
</protein>
<dbReference type="AlphaFoldDB" id="A0A1R1XT08"/>
<reference evidence="1 2" key="1">
    <citation type="submission" date="2017-01" db="EMBL/GenBank/DDBJ databases">
        <authorList>
            <person name="Mah S.A."/>
            <person name="Swanson W.J."/>
            <person name="Moy G.W."/>
            <person name="Vacquier V.D."/>
        </authorList>
    </citation>
    <scope>NUCLEOTIDE SEQUENCE [LARGE SCALE GENOMIC DNA]</scope>
    <source>
        <strain evidence="1 2">GSMNP</strain>
    </source>
</reference>
<proteinExistence type="predicted"/>